<dbReference type="InterPro" id="IPR000711">
    <property type="entry name" value="ATPase_OSCP/dsu"/>
</dbReference>
<evidence type="ECO:0000256" key="4">
    <source>
        <dbReference type="ARBA" id="ARBA00022781"/>
    </source>
</evidence>
<dbReference type="GO" id="GO:0046933">
    <property type="term" value="F:proton-transporting ATP synthase activity, rotational mechanism"/>
    <property type="evidence" value="ECO:0007669"/>
    <property type="project" value="InterPro"/>
</dbReference>
<evidence type="ECO:0000256" key="5">
    <source>
        <dbReference type="ARBA" id="ARBA00023065"/>
    </source>
</evidence>
<evidence type="ECO:0000313" key="9">
    <source>
        <dbReference type="Ensembl" id="ENSNVIP00000025336.1"/>
    </source>
</evidence>
<evidence type="ECO:0000256" key="7">
    <source>
        <dbReference type="ARBA" id="ARBA00023310"/>
    </source>
</evidence>
<organism evidence="9 10">
    <name type="scientific">Neovison vison</name>
    <name type="common">American mink</name>
    <name type="synonym">Mustela vison</name>
    <dbReference type="NCBI Taxonomy" id="452646"/>
    <lineage>
        <taxon>Eukaryota</taxon>
        <taxon>Metazoa</taxon>
        <taxon>Chordata</taxon>
        <taxon>Craniata</taxon>
        <taxon>Vertebrata</taxon>
        <taxon>Euteleostomi</taxon>
        <taxon>Mammalia</taxon>
        <taxon>Eutheria</taxon>
        <taxon>Laurasiatheria</taxon>
        <taxon>Carnivora</taxon>
        <taxon>Caniformia</taxon>
        <taxon>Musteloidea</taxon>
        <taxon>Mustelidae</taxon>
        <taxon>Mustelinae</taxon>
        <taxon>Neogale</taxon>
    </lineage>
</organism>
<comment type="subcellular location">
    <subcellularLocation>
        <location evidence="1">Membrane</location>
    </subcellularLocation>
</comment>
<reference evidence="9" key="1">
    <citation type="submission" date="2025-08" db="UniProtKB">
        <authorList>
            <consortium name="Ensembl"/>
        </authorList>
    </citation>
    <scope>IDENTIFICATION</scope>
</reference>
<evidence type="ECO:0000256" key="6">
    <source>
        <dbReference type="ARBA" id="ARBA00023136"/>
    </source>
</evidence>
<dbReference type="Pfam" id="PF00213">
    <property type="entry name" value="OSCP"/>
    <property type="match status" value="2"/>
</dbReference>
<dbReference type="PANTHER" id="PTHR11910">
    <property type="entry name" value="ATP SYNTHASE DELTA CHAIN"/>
    <property type="match status" value="1"/>
</dbReference>
<protein>
    <recommendedName>
        <fullName evidence="8">Oligomycin sensitivity conferral protein</fullName>
    </recommendedName>
</protein>
<evidence type="ECO:0000256" key="8">
    <source>
        <dbReference type="ARBA" id="ARBA00033369"/>
    </source>
</evidence>
<keyword evidence="6" id="KW-0472">Membrane</keyword>
<name>A0A8C7BP20_NEOVI</name>
<dbReference type="Gene3D" id="1.10.520.20">
    <property type="entry name" value="N-terminal domain of the delta subunit of the F1F0-ATP synthase"/>
    <property type="match status" value="1"/>
</dbReference>
<reference evidence="9" key="2">
    <citation type="submission" date="2025-09" db="UniProtKB">
        <authorList>
            <consortium name="Ensembl"/>
        </authorList>
    </citation>
    <scope>IDENTIFICATION</scope>
</reference>
<accession>A0A8C7BP20</accession>
<keyword evidence="5" id="KW-0406">Ion transport</keyword>
<proteinExistence type="inferred from homology"/>
<dbReference type="GO" id="GO:0016020">
    <property type="term" value="C:membrane"/>
    <property type="evidence" value="ECO:0007669"/>
    <property type="project" value="UniProtKB-SubCell"/>
</dbReference>
<dbReference type="GeneTree" id="ENSGT00390000015060"/>
<evidence type="ECO:0000256" key="3">
    <source>
        <dbReference type="ARBA" id="ARBA00022448"/>
    </source>
</evidence>
<keyword evidence="7" id="KW-0066">ATP synthesis</keyword>
<keyword evidence="4" id="KW-0375">Hydrogen ion transport</keyword>
<sequence length="196" mass="21741">MATPAVSGFSQQVCCFSTSVVRLFAKHMRPPVQVYGIKGCYAAALYSAASKQMEQVEKELLKVAQILKEPKMPTSIMNPCVKHTVKVKRLNDMTAKEMFCPLMSSLISLLAEHGCLNNIPGVIFAFSTMLSIQSVSLSPLTSSVEKYLNKGQVSKLEIKIDPSSMGAMIIRIREKYDDRSVKTKIQKLNRAMGEIF</sequence>
<keyword evidence="3" id="KW-0813">Transport</keyword>
<evidence type="ECO:0000256" key="2">
    <source>
        <dbReference type="ARBA" id="ARBA00007046"/>
    </source>
</evidence>
<evidence type="ECO:0000256" key="1">
    <source>
        <dbReference type="ARBA" id="ARBA00004370"/>
    </source>
</evidence>
<evidence type="ECO:0000313" key="10">
    <source>
        <dbReference type="Proteomes" id="UP000694425"/>
    </source>
</evidence>
<comment type="similarity">
    <text evidence="2">Belongs to the ATPase delta chain family.</text>
</comment>
<dbReference type="Ensembl" id="ENSNVIT00000029381.1">
    <property type="protein sequence ID" value="ENSNVIP00000025336.1"/>
    <property type="gene ID" value="ENSNVIG00000019609.1"/>
</dbReference>
<dbReference type="Proteomes" id="UP000694425">
    <property type="component" value="Unplaced"/>
</dbReference>
<dbReference type="SUPFAM" id="SSF47928">
    <property type="entry name" value="N-terminal domain of the delta subunit of the F1F0-ATP synthase"/>
    <property type="match status" value="1"/>
</dbReference>
<keyword evidence="10" id="KW-1185">Reference proteome</keyword>
<dbReference type="AlphaFoldDB" id="A0A8C7BP20"/>
<dbReference type="InterPro" id="IPR026015">
    <property type="entry name" value="ATP_synth_OSCP/delta_N_sf"/>
</dbReference>